<dbReference type="InterPro" id="IPR016084">
    <property type="entry name" value="Haem_Oase-like_multi-hlx"/>
</dbReference>
<dbReference type="RefSeq" id="WP_074795831.1">
    <property type="nucleotide sequence ID" value="NZ_FOAD01000008.1"/>
</dbReference>
<dbReference type="Pfam" id="PF03070">
    <property type="entry name" value="TENA_THI-4"/>
    <property type="match status" value="1"/>
</dbReference>
<name>A0A1H7TAT5_HALLR</name>
<evidence type="ECO:0000313" key="3">
    <source>
        <dbReference type="Proteomes" id="UP000183894"/>
    </source>
</evidence>
<dbReference type="PIRSF" id="PIRSF003170">
    <property type="entry name" value="Pet18p"/>
    <property type="match status" value="1"/>
</dbReference>
<reference evidence="2 3" key="1">
    <citation type="submission" date="2016-10" db="EMBL/GenBank/DDBJ databases">
        <authorList>
            <person name="de Groot N.N."/>
        </authorList>
    </citation>
    <scope>NUCLEOTIDE SEQUENCE [LARGE SCALE GENOMIC DNA]</scope>
    <source>
        <strain evidence="2 3">CDM_5</strain>
    </source>
</reference>
<evidence type="ECO:0000259" key="1">
    <source>
        <dbReference type="Pfam" id="PF03070"/>
    </source>
</evidence>
<dbReference type="Proteomes" id="UP000183894">
    <property type="component" value="Unassembled WGS sequence"/>
</dbReference>
<gene>
    <name evidence="2" type="ORF">SAMN04488691_108132</name>
</gene>
<dbReference type="PANTHER" id="PTHR43198:SF2">
    <property type="entry name" value="SI:CH1073-67J19.1-RELATED"/>
    <property type="match status" value="1"/>
</dbReference>
<sequence length="229" mass="26288">MTAPTFEAYAAENPDARFTEWLRARAEPEWTNAVEHQFVEELGAGTLDEDAFSRYLVQDYAFVETLTGLVGHTVGHAPTMHAKGQLANFLGTLTADENDYFERSFEALSIPTGEYENPQREPVTMAFEDLLTRAATEGGYAEALSVLLPAEWVYLSWGQRVADADPGRFYYREWIDLHAVPDFEAFVEWLRRELDRYGPELSARRQSLVERHFRRVVDLEVSFFDLAYE</sequence>
<accession>A0A1H7TAT5</accession>
<proteinExistence type="predicted"/>
<dbReference type="EMBL" id="FOAD01000008">
    <property type="protein sequence ID" value="SEL81629.1"/>
    <property type="molecule type" value="Genomic_DNA"/>
</dbReference>
<dbReference type="Gene3D" id="1.20.910.10">
    <property type="entry name" value="Heme oxygenase-like"/>
    <property type="match status" value="1"/>
</dbReference>
<dbReference type="InterPro" id="IPR026285">
    <property type="entry name" value="TenA_E"/>
</dbReference>
<dbReference type="AlphaFoldDB" id="A0A1H7TAT5"/>
<protein>
    <submittedName>
        <fullName evidence="2">Thiaminase (Transcriptional activator TenA)</fullName>
    </submittedName>
</protein>
<dbReference type="PANTHER" id="PTHR43198">
    <property type="entry name" value="BIFUNCTIONAL TH2 PROTEIN"/>
    <property type="match status" value="1"/>
</dbReference>
<dbReference type="OrthoDB" id="196770at2157"/>
<dbReference type="CDD" id="cd19358">
    <property type="entry name" value="TenA_E_Spr0628-like"/>
    <property type="match status" value="1"/>
</dbReference>
<dbReference type="GO" id="GO:0005829">
    <property type="term" value="C:cytosol"/>
    <property type="evidence" value="ECO:0007669"/>
    <property type="project" value="TreeGrafter"/>
</dbReference>
<dbReference type="SUPFAM" id="SSF48613">
    <property type="entry name" value="Heme oxygenase-like"/>
    <property type="match status" value="1"/>
</dbReference>
<organism evidence="2 3">
    <name type="scientific">Haloferax larsenii</name>
    <dbReference type="NCBI Taxonomy" id="302484"/>
    <lineage>
        <taxon>Archaea</taxon>
        <taxon>Methanobacteriati</taxon>
        <taxon>Methanobacteriota</taxon>
        <taxon>Stenosarchaea group</taxon>
        <taxon>Halobacteria</taxon>
        <taxon>Halobacteriales</taxon>
        <taxon>Haloferacaceae</taxon>
        <taxon>Haloferax</taxon>
    </lineage>
</organism>
<feature type="domain" description="Thiaminase-2/PQQC" evidence="1">
    <location>
        <begin position="24"/>
        <end position="229"/>
    </location>
</feature>
<evidence type="ECO:0000313" key="2">
    <source>
        <dbReference type="EMBL" id="SEL81629.1"/>
    </source>
</evidence>
<dbReference type="InterPro" id="IPR004305">
    <property type="entry name" value="Thiaminase-2/PQQC"/>
</dbReference>
<dbReference type="InterPro" id="IPR050967">
    <property type="entry name" value="Thiamine_Salvage_TenA"/>
</dbReference>